<evidence type="ECO:0000313" key="2">
    <source>
        <dbReference type="Proteomes" id="UP001209535"/>
    </source>
</evidence>
<dbReference type="InterPro" id="IPR053143">
    <property type="entry name" value="Arylsulfate_ST"/>
</dbReference>
<dbReference type="PANTHER" id="PTHR35340">
    <property type="entry name" value="PQQ ENZYME REPEAT PROTEIN-RELATED"/>
    <property type="match status" value="1"/>
</dbReference>
<dbReference type="SUPFAM" id="SSF50998">
    <property type="entry name" value="Quinoprotein alcohol dehydrogenase-like"/>
    <property type="match status" value="1"/>
</dbReference>
<sequence>MSAKTLSILSGLFLSLLAAFFVGMWSTHKDWWPWQKTDEIRSAVRSFRATGRILPPISFSRRRPDAANERHVVRDEAAIAPGYWLINRFDADRVRYFVDLLSPSGEVVLSVPIDYSLVFDSGNPGELVHGVAMLPDGSVIVTWDAAMGMARFDPCGRVIWSRTDQVYHHSITAGHEGYWTWQASRWDGGHDQRMVRFNPETGDILESIDLIDDVISISASNSLALRIPENFSFDRDMGENDKADLFHPNDIEELLPTMAAAFPQFASGDLLVSMRNIDMLAVIDRRTGGVKWVAYGPWNDQHDPDFNIDGTITVFSNNMDRFRSNIIRLDPRTGRTEDALLGTGLDFFSFIMGAHQLLPNGNWMITSSMQGRVMEVTPEGQIVREYNNLIDETYNALVPFAEFLLFDYLTAVPTCEK</sequence>
<protein>
    <submittedName>
        <fullName evidence="1">Arylsulfotransferase family protein</fullName>
    </submittedName>
</protein>
<name>A0ABT2WYM5_9RHOB</name>
<dbReference type="InterPro" id="IPR015943">
    <property type="entry name" value="WD40/YVTN_repeat-like_dom_sf"/>
</dbReference>
<dbReference type="EMBL" id="JAOVQO010000001">
    <property type="protein sequence ID" value="MCU9846773.1"/>
    <property type="molecule type" value="Genomic_DNA"/>
</dbReference>
<keyword evidence="2" id="KW-1185">Reference proteome</keyword>
<dbReference type="Proteomes" id="UP001209535">
    <property type="component" value="Unassembled WGS sequence"/>
</dbReference>
<comment type="caution">
    <text evidence="1">The sequence shown here is derived from an EMBL/GenBank/DDBJ whole genome shotgun (WGS) entry which is preliminary data.</text>
</comment>
<dbReference type="RefSeq" id="WP_263332691.1">
    <property type="nucleotide sequence ID" value="NZ_JAOVQO010000001.1"/>
</dbReference>
<proteinExistence type="predicted"/>
<dbReference type="InterPro" id="IPR039535">
    <property type="entry name" value="ASST-like"/>
</dbReference>
<accession>A0ABT2WYM5</accession>
<dbReference type="Gene3D" id="2.130.10.10">
    <property type="entry name" value="YVTN repeat-like/Quinoprotein amine dehydrogenase"/>
    <property type="match status" value="1"/>
</dbReference>
<dbReference type="InterPro" id="IPR011047">
    <property type="entry name" value="Quinoprotein_ADH-like_sf"/>
</dbReference>
<dbReference type="PANTHER" id="PTHR35340:SF5">
    <property type="entry name" value="ASST-DOMAIN-CONTAINING PROTEIN"/>
    <property type="match status" value="1"/>
</dbReference>
<dbReference type="Pfam" id="PF14269">
    <property type="entry name" value="Arylsulfotran_2"/>
    <property type="match status" value="1"/>
</dbReference>
<reference evidence="1 2" key="1">
    <citation type="submission" date="2022-10" db="EMBL/GenBank/DDBJ databases">
        <title>Defluviimonas sp. nov., isolated from ocean surface sediments.</title>
        <authorList>
            <person name="He W."/>
            <person name="Wang L."/>
            <person name="Zhang D.-F."/>
        </authorList>
    </citation>
    <scope>NUCLEOTIDE SEQUENCE [LARGE SCALE GENOMIC DNA]</scope>
    <source>
        <strain evidence="1 2">WL0024</strain>
    </source>
</reference>
<gene>
    <name evidence="1" type="ORF">OEZ60_02020</name>
</gene>
<evidence type="ECO:0000313" key="1">
    <source>
        <dbReference type="EMBL" id="MCU9846773.1"/>
    </source>
</evidence>
<organism evidence="1 2">
    <name type="scientific">Albidovulum salinarum</name>
    <dbReference type="NCBI Taxonomy" id="2984153"/>
    <lineage>
        <taxon>Bacteria</taxon>
        <taxon>Pseudomonadati</taxon>
        <taxon>Pseudomonadota</taxon>
        <taxon>Alphaproteobacteria</taxon>
        <taxon>Rhodobacterales</taxon>
        <taxon>Paracoccaceae</taxon>
        <taxon>Albidovulum</taxon>
    </lineage>
</organism>